<dbReference type="Proteomes" id="UP001346149">
    <property type="component" value="Unassembled WGS sequence"/>
</dbReference>
<feature type="region of interest" description="Disordered" evidence="8">
    <location>
        <begin position="767"/>
        <end position="810"/>
    </location>
</feature>
<feature type="compositionally biased region" description="Acidic residues" evidence="8">
    <location>
        <begin position="661"/>
        <end position="676"/>
    </location>
</feature>
<feature type="domain" description="CRM" evidence="9">
    <location>
        <begin position="375"/>
        <end position="471"/>
    </location>
</feature>
<dbReference type="AlphaFoldDB" id="A0AAN7RHN5"/>
<comment type="caution">
    <text evidence="10">The sequence shown here is derived from an EMBL/GenBank/DDBJ whole genome shotgun (WGS) entry which is preliminary data.</text>
</comment>
<keyword evidence="11" id="KW-1185">Reference proteome</keyword>
<feature type="compositionally biased region" description="Basic residues" evidence="8">
    <location>
        <begin position="124"/>
        <end position="136"/>
    </location>
</feature>
<keyword evidence="4" id="KW-0809">Transit peptide</keyword>
<dbReference type="InterPro" id="IPR044599">
    <property type="entry name" value="CAF1P_plant"/>
</dbReference>
<reference evidence="10 11" key="1">
    <citation type="journal article" date="2023" name="Hortic Res">
        <title>Pangenome of water caltrop reveals structural variations and asymmetric subgenome divergence after allopolyploidization.</title>
        <authorList>
            <person name="Zhang X."/>
            <person name="Chen Y."/>
            <person name="Wang L."/>
            <person name="Yuan Y."/>
            <person name="Fang M."/>
            <person name="Shi L."/>
            <person name="Lu R."/>
            <person name="Comes H.P."/>
            <person name="Ma Y."/>
            <person name="Chen Y."/>
            <person name="Huang G."/>
            <person name="Zhou Y."/>
            <person name="Zheng Z."/>
            <person name="Qiu Y."/>
        </authorList>
    </citation>
    <scope>NUCLEOTIDE SEQUENCE [LARGE SCALE GENOMIC DNA]</scope>
    <source>
        <strain evidence="10">F231</strain>
    </source>
</reference>
<dbReference type="InterPro" id="IPR001890">
    <property type="entry name" value="RNA-binding_CRM"/>
</dbReference>
<evidence type="ECO:0000256" key="4">
    <source>
        <dbReference type="ARBA" id="ARBA00022946"/>
    </source>
</evidence>
<dbReference type="InterPro" id="IPR035920">
    <property type="entry name" value="YhbY-like_sf"/>
</dbReference>
<feature type="domain" description="CRM" evidence="9">
    <location>
        <begin position="257"/>
        <end position="353"/>
    </location>
</feature>
<dbReference type="SMART" id="SM01103">
    <property type="entry name" value="CRS1_YhbY"/>
    <property type="match status" value="2"/>
</dbReference>
<feature type="compositionally biased region" description="Low complexity" evidence="8">
    <location>
        <begin position="84"/>
        <end position="113"/>
    </location>
</feature>
<dbReference type="GO" id="GO:0006397">
    <property type="term" value="P:mRNA processing"/>
    <property type="evidence" value="ECO:0007669"/>
    <property type="project" value="UniProtKB-KW"/>
</dbReference>
<dbReference type="Gene3D" id="3.30.110.60">
    <property type="entry name" value="YhbY-like"/>
    <property type="match status" value="2"/>
</dbReference>
<evidence type="ECO:0000256" key="6">
    <source>
        <dbReference type="ARBA" id="ARBA00023274"/>
    </source>
</evidence>
<evidence type="ECO:0000313" key="11">
    <source>
        <dbReference type="Proteomes" id="UP001346149"/>
    </source>
</evidence>
<accession>A0AAN7RHN5</accession>
<keyword evidence="5" id="KW-0508">mRNA splicing</keyword>
<evidence type="ECO:0000313" key="10">
    <source>
        <dbReference type="EMBL" id="KAK4798736.1"/>
    </source>
</evidence>
<keyword evidence="3 7" id="KW-0694">RNA-binding</keyword>
<evidence type="ECO:0000256" key="1">
    <source>
        <dbReference type="ARBA" id="ARBA00022664"/>
    </source>
</evidence>
<evidence type="ECO:0000256" key="5">
    <source>
        <dbReference type="ARBA" id="ARBA00023187"/>
    </source>
</evidence>
<gene>
    <name evidence="10" type="ORF">SAY86_031062</name>
</gene>
<sequence>MALKFALPFPIFAPQKFGPSTPNPYQEISRHRSLTIIRFSRWNNANAERFNERRRAQQEIEDEIRRERRFESATRIAQIHESYDAAAPSSPADGAAFRSTGTPSSPSSPSIPGRKSKYSVSHPAFKKISKTQRTVRKASDDQSPVDRAATVALTDDGVTYVIDGAPFEFKYSYTETPKLKPLRLREPPYAPFGPTTMARPWTGRAPLPPSKKKLKEFDSFKLPPPGKKGVKPVQAPGPYVAGTGPKYVMSREEILGEPLSKEEVRDLVKGCMKSQRQLNMGRDGLTHNMLENIHAHWKRRRVCKIKCKGVCTVDMDNVKQQLEERTGGKIICSTGGVIYLFRGRNYNYKTRPRFPLMLWRPVSPVYPRLVKRVPEGLTLEEATEMRKKGRKLIPICKLGKNGVYCDLVKNVREAFEACELARINCQGMNGSDYRKIGAKLKDLVPCVLISFEHEHILMWRGRDWKSSFPTSGCNSEPKEVSSSAPSLSENEEVEYIELDLLPINSKDMDLEESENEYVSEDIDAAEETALDISVSDQNEVEVTTVNIDYASTLANILDESENENGAAADETGSDISIAGQNELEDTRRISMDDVISLPNILEESEKESLPESSAGDYETNSDISIASQNEWEDTKSINMNGIITIHNISAISESSSSADKGDDEPEIASSDLEESGTLEKAEKPRCTLEAARESERVVSPATEGVLLLLNQAIENGAAMILEEYWWDADVVYKKSVSFAQTAPAGPMFRQGPRRVAVKKAEKIEEEVNSSIVHNEASEAPDDDKRKNRQKGDAKVIRRKKDYGVEEHSNAVPHGSLRVDELAKLLA</sequence>
<dbReference type="EMBL" id="JAXQNO010000005">
    <property type="protein sequence ID" value="KAK4798736.1"/>
    <property type="molecule type" value="Genomic_DNA"/>
</dbReference>
<evidence type="ECO:0000259" key="9">
    <source>
        <dbReference type="PROSITE" id="PS51295"/>
    </source>
</evidence>
<feature type="compositionally biased region" description="Polar residues" evidence="8">
    <location>
        <begin position="618"/>
        <end position="627"/>
    </location>
</feature>
<feature type="region of interest" description="Disordered" evidence="8">
    <location>
        <begin position="81"/>
        <end position="143"/>
    </location>
</feature>
<dbReference type="GO" id="GO:1990904">
    <property type="term" value="C:ribonucleoprotein complex"/>
    <property type="evidence" value="ECO:0007669"/>
    <property type="project" value="UniProtKB-KW"/>
</dbReference>
<feature type="region of interest" description="Disordered" evidence="8">
    <location>
        <begin position="653"/>
        <end position="685"/>
    </location>
</feature>
<dbReference type="GO" id="GO:0003723">
    <property type="term" value="F:RNA binding"/>
    <property type="evidence" value="ECO:0007669"/>
    <property type="project" value="UniProtKB-UniRule"/>
</dbReference>
<protein>
    <recommendedName>
        <fullName evidence="9">CRM domain-containing protein</fullName>
    </recommendedName>
</protein>
<keyword evidence="1" id="KW-0507">mRNA processing</keyword>
<evidence type="ECO:0000256" key="8">
    <source>
        <dbReference type="SAM" id="MobiDB-lite"/>
    </source>
</evidence>
<dbReference type="Pfam" id="PF01985">
    <property type="entry name" value="CRS1_YhbY"/>
    <property type="match status" value="2"/>
</dbReference>
<feature type="compositionally biased region" description="Basic and acidic residues" evidence="8">
    <location>
        <begin position="782"/>
        <end position="808"/>
    </location>
</feature>
<keyword evidence="2" id="KW-0677">Repeat</keyword>
<dbReference type="PANTHER" id="PTHR46247:SF1">
    <property type="entry name" value="CRS2-ASSOCIATED FACTOR 1, CHLOROPLASTIC"/>
    <property type="match status" value="1"/>
</dbReference>
<dbReference type="FunFam" id="3.30.110.60:FF:000002">
    <property type="entry name" value="CRS2-associated factor 1, chloroplastic"/>
    <property type="match status" value="2"/>
</dbReference>
<evidence type="ECO:0000256" key="7">
    <source>
        <dbReference type="PROSITE-ProRule" id="PRU00626"/>
    </source>
</evidence>
<dbReference type="PANTHER" id="PTHR46247">
    <property type="entry name" value="CRS2-ASSOCIATED FACTOR 1, CHLOROPLASTIC"/>
    <property type="match status" value="1"/>
</dbReference>
<dbReference type="SUPFAM" id="SSF75471">
    <property type="entry name" value="YhbY-like"/>
    <property type="match status" value="2"/>
</dbReference>
<evidence type="ECO:0000256" key="2">
    <source>
        <dbReference type="ARBA" id="ARBA00022737"/>
    </source>
</evidence>
<organism evidence="10 11">
    <name type="scientific">Trapa natans</name>
    <name type="common">Water chestnut</name>
    <dbReference type="NCBI Taxonomy" id="22666"/>
    <lineage>
        <taxon>Eukaryota</taxon>
        <taxon>Viridiplantae</taxon>
        <taxon>Streptophyta</taxon>
        <taxon>Embryophyta</taxon>
        <taxon>Tracheophyta</taxon>
        <taxon>Spermatophyta</taxon>
        <taxon>Magnoliopsida</taxon>
        <taxon>eudicotyledons</taxon>
        <taxon>Gunneridae</taxon>
        <taxon>Pentapetalae</taxon>
        <taxon>rosids</taxon>
        <taxon>malvids</taxon>
        <taxon>Myrtales</taxon>
        <taxon>Lythraceae</taxon>
        <taxon>Trapa</taxon>
    </lineage>
</organism>
<dbReference type="GO" id="GO:0000373">
    <property type="term" value="P:Group II intron splicing"/>
    <property type="evidence" value="ECO:0007669"/>
    <property type="project" value="InterPro"/>
</dbReference>
<keyword evidence="6" id="KW-0687">Ribonucleoprotein</keyword>
<evidence type="ECO:0000256" key="3">
    <source>
        <dbReference type="ARBA" id="ARBA00022884"/>
    </source>
</evidence>
<dbReference type="PROSITE" id="PS51295">
    <property type="entry name" value="CRM"/>
    <property type="match status" value="2"/>
</dbReference>
<feature type="region of interest" description="Disordered" evidence="8">
    <location>
        <begin position="599"/>
        <end position="627"/>
    </location>
</feature>
<proteinExistence type="predicted"/>
<name>A0AAN7RHN5_TRANT</name>